<protein>
    <submittedName>
        <fullName evidence="8">RNA polymerase sigma-24 subunit</fullName>
    </submittedName>
</protein>
<feature type="region of interest" description="Disordered" evidence="5">
    <location>
        <begin position="120"/>
        <end position="143"/>
    </location>
</feature>
<dbReference type="NCBIfam" id="TIGR02937">
    <property type="entry name" value="sigma70-ECF"/>
    <property type="match status" value="1"/>
</dbReference>
<comment type="similarity">
    <text evidence="1">Belongs to the sigma-70 factor family. ECF subfamily.</text>
</comment>
<feature type="domain" description="RNA polymerase sigma factor 70 region 4 type 2" evidence="7">
    <location>
        <begin position="141"/>
        <end position="193"/>
    </location>
</feature>
<dbReference type="RefSeq" id="WP_012161791.1">
    <property type="nucleotide sequence ID" value="NC_009925.1"/>
</dbReference>
<organism evidence="8 9">
    <name type="scientific">Acaryochloris marina (strain MBIC 11017)</name>
    <dbReference type="NCBI Taxonomy" id="329726"/>
    <lineage>
        <taxon>Bacteria</taxon>
        <taxon>Bacillati</taxon>
        <taxon>Cyanobacteriota</taxon>
        <taxon>Cyanophyceae</taxon>
        <taxon>Acaryochloridales</taxon>
        <taxon>Acaryochloridaceae</taxon>
        <taxon>Acaryochloris</taxon>
    </lineage>
</organism>
<dbReference type="GO" id="GO:0006352">
    <property type="term" value="P:DNA-templated transcription initiation"/>
    <property type="evidence" value="ECO:0007669"/>
    <property type="project" value="InterPro"/>
</dbReference>
<evidence type="ECO:0000256" key="2">
    <source>
        <dbReference type="ARBA" id="ARBA00023015"/>
    </source>
</evidence>
<dbReference type="STRING" id="329726.AM1_1207"/>
<dbReference type="PANTHER" id="PTHR43133:SF62">
    <property type="entry name" value="RNA POLYMERASE SIGMA FACTOR SIGZ"/>
    <property type="match status" value="1"/>
</dbReference>
<dbReference type="Pfam" id="PF04542">
    <property type="entry name" value="Sigma70_r2"/>
    <property type="match status" value="1"/>
</dbReference>
<dbReference type="EMBL" id="CP000828">
    <property type="protein sequence ID" value="ABW26244.1"/>
    <property type="molecule type" value="Genomic_DNA"/>
</dbReference>
<evidence type="ECO:0000256" key="3">
    <source>
        <dbReference type="ARBA" id="ARBA00023082"/>
    </source>
</evidence>
<dbReference type="InterPro" id="IPR014284">
    <property type="entry name" value="RNA_pol_sigma-70_dom"/>
</dbReference>
<evidence type="ECO:0000256" key="5">
    <source>
        <dbReference type="SAM" id="MobiDB-lite"/>
    </source>
</evidence>
<dbReference type="Pfam" id="PF08281">
    <property type="entry name" value="Sigma70_r4_2"/>
    <property type="match status" value="1"/>
</dbReference>
<dbReference type="eggNOG" id="COG1595">
    <property type="taxonomic scope" value="Bacteria"/>
</dbReference>
<dbReference type="HOGENOM" id="CLU_047691_9_3_3"/>
<keyword evidence="4" id="KW-0804">Transcription</keyword>
<keyword evidence="9" id="KW-1185">Reference proteome</keyword>
<gene>
    <name evidence="8" type="primary">rpoE</name>
    <name evidence="8" type="ordered locus">AM1_1207</name>
</gene>
<dbReference type="InterPro" id="IPR013325">
    <property type="entry name" value="RNA_pol_sigma_r2"/>
</dbReference>
<dbReference type="InterPro" id="IPR039425">
    <property type="entry name" value="RNA_pol_sigma-70-like"/>
</dbReference>
<dbReference type="PANTHER" id="PTHR43133">
    <property type="entry name" value="RNA POLYMERASE ECF-TYPE SIGMA FACTO"/>
    <property type="match status" value="1"/>
</dbReference>
<dbReference type="InterPro" id="IPR036388">
    <property type="entry name" value="WH-like_DNA-bd_sf"/>
</dbReference>
<dbReference type="OrthoDB" id="9784272at2"/>
<dbReference type="AlphaFoldDB" id="B0C3Y4"/>
<dbReference type="GO" id="GO:0016987">
    <property type="term" value="F:sigma factor activity"/>
    <property type="evidence" value="ECO:0007669"/>
    <property type="project" value="UniProtKB-KW"/>
</dbReference>
<dbReference type="SUPFAM" id="SSF88659">
    <property type="entry name" value="Sigma3 and sigma4 domains of RNA polymerase sigma factors"/>
    <property type="match status" value="1"/>
</dbReference>
<accession>B0C3Y4</accession>
<name>B0C3Y4_ACAM1</name>
<dbReference type="InterPro" id="IPR007627">
    <property type="entry name" value="RNA_pol_sigma70_r2"/>
</dbReference>
<keyword evidence="3" id="KW-0731">Sigma factor</keyword>
<dbReference type="InterPro" id="IPR013249">
    <property type="entry name" value="RNA_pol_sigma70_r4_t2"/>
</dbReference>
<evidence type="ECO:0000256" key="1">
    <source>
        <dbReference type="ARBA" id="ARBA00010641"/>
    </source>
</evidence>
<evidence type="ECO:0000313" key="9">
    <source>
        <dbReference type="Proteomes" id="UP000000268"/>
    </source>
</evidence>
<dbReference type="CDD" id="cd06171">
    <property type="entry name" value="Sigma70_r4"/>
    <property type="match status" value="1"/>
</dbReference>
<evidence type="ECO:0000256" key="4">
    <source>
        <dbReference type="ARBA" id="ARBA00023163"/>
    </source>
</evidence>
<dbReference type="InterPro" id="IPR013324">
    <property type="entry name" value="RNA_pol_sigma_r3/r4-like"/>
</dbReference>
<dbReference type="GO" id="GO:0003677">
    <property type="term" value="F:DNA binding"/>
    <property type="evidence" value="ECO:0007669"/>
    <property type="project" value="InterPro"/>
</dbReference>
<dbReference type="Proteomes" id="UP000000268">
    <property type="component" value="Chromosome"/>
</dbReference>
<reference evidence="8 9" key="1">
    <citation type="journal article" date="2008" name="Proc. Natl. Acad. Sci. U.S.A.">
        <title>Niche adaptation and genome expansion in the chlorophyll d-producing cyanobacterium Acaryochloris marina.</title>
        <authorList>
            <person name="Swingley W.D."/>
            <person name="Chen M."/>
            <person name="Cheung P.C."/>
            <person name="Conrad A.L."/>
            <person name="Dejesa L.C."/>
            <person name="Hao J."/>
            <person name="Honchak B.M."/>
            <person name="Karbach L.E."/>
            <person name="Kurdoglu A."/>
            <person name="Lahiri S."/>
            <person name="Mastrian S.D."/>
            <person name="Miyashita H."/>
            <person name="Page L."/>
            <person name="Ramakrishna P."/>
            <person name="Satoh S."/>
            <person name="Sattley W.M."/>
            <person name="Shimada Y."/>
            <person name="Taylor H.L."/>
            <person name="Tomo T."/>
            <person name="Tsuchiya T."/>
            <person name="Wang Z.T."/>
            <person name="Raymond J."/>
            <person name="Mimuro M."/>
            <person name="Blankenship R.E."/>
            <person name="Touchman J.W."/>
        </authorList>
    </citation>
    <scope>NUCLEOTIDE SEQUENCE [LARGE SCALE GENOMIC DNA]</scope>
    <source>
        <strain evidence="9">MBIC 11017</strain>
    </source>
</reference>
<evidence type="ECO:0000313" key="8">
    <source>
        <dbReference type="EMBL" id="ABW26244.1"/>
    </source>
</evidence>
<dbReference type="SUPFAM" id="SSF88946">
    <property type="entry name" value="Sigma2 domain of RNA polymerase sigma factors"/>
    <property type="match status" value="1"/>
</dbReference>
<feature type="domain" description="RNA polymerase sigma-70 region 2" evidence="6">
    <location>
        <begin position="44"/>
        <end position="110"/>
    </location>
</feature>
<evidence type="ECO:0000259" key="6">
    <source>
        <dbReference type="Pfam" id="PF04542"/>
    </source>
</evidence>
<sequence length="204" mass="23295">MLLKVPQPNPSSEENRPVPSSQYADIADLVAAIKRQELDALEYLFDQYSSLVYTLAYKILGNSSEAEDLMQEIFLGVWERCTYNPSRGSLSSFLATVTRSRAIDRLRMKGNRRRILSQWQQSLSPNPSPTPLDHASQSEKRQALQQALTELPEEYRQVLELSYFGGYSQSQIAEQLNKPLGTVKTWARKGLIQLRQSLRTQMEL</sequence>
<keyword evidence="2" id="KW-0805">Transcription regulation</keyword>
<evidence type="ECO:0000259" key="7">
    <source>
        <dbReference type="Pfam" id="PF08281"/>
    </source>
</evidence>
<dbReference type="KEGG" id="amr:AM1_1207"/>
<dbReference type="Gene3D" id="1.10.1740.10">
    <property type="match status" value="1"/>
</dbReference>
<proteinExistence type="inferred from homology"/>
<dbReference type="NCBIfam" id="NF009172">
    <property type="entry name" value="PRK12519.1"/>
    <property type="match status" value="1"/>
</dbReference>
<dbReference type="Gene3D" id="1.10.10.10">
    <property type="entry name" value="Winged helix-like DNA-binding domain superfamily/Winged helix DNA-binding domain"/>
    <property type="match status" value="1"/>
</dbReference>